<evidence type="ECO:0000313" key="1">
    <source>
        <dbReference type="EMBL" id="ANV98290.1"/>
    </source>
</evidence>
<dbReference type="EMBL" id="CP016503">
    <property type="protein sequence ID" value="ANV98290.1"/>
    <property type="molecule type" value="Genomic_DNA"/>
</dbReference>
<keyword evidence="2" id="KW-1185">Reference proteome</keyword>
<dbReference type="Proteomes" id="UP000092884">
    <property type="component" value="Chromosome"/>
</dbReference>
<name>A0A1B1U6C0_9HELI</name>
<sequence>MICSVFDELCTATRAKPLKEIPNENGRYLLFRGLRVQGNEETQEYSLFFVFNASDARAGLKEVDGIKREILQLPTLENVLLPNKVKLEEIKNSIVGLAHSYEFAIKIRLKGAWA</sequence>
<dbReference type="STRING" id="222136.BBW65_05525"/>
<accession>A0A1B1U6C0</accession>
<dbReference type="AlphaFoldDB" id="A0A1B1U6C0"/>
<evidence type="ECO:0000313" key="2">
    <source>
        <dbReference type="Proteomes" id="UP000092884"/>
    </source>
</evidence>
<dbReference type="KEGG" id="het:BBW65_05525"/>
<proteinExistence type="predicted"/>
<reference evidence="2" key="1">
    <citation type="submission" date="2016-07" db="EMBL/GenBank/DDBJ databases">
        <authorList>
            <person name="Florea S."/>
            <person name="Webb J.S."/>
            <person name="Jaromczyk J."/>
            <person name="Schardl C.L."/>
        </authorList>
    </citation>
    <scope>NUCLEOTIDE SEQUENCE [LARGE SCALE GENOMIC DNA]</scope>
    <source>
        <strain evidence="2">MIT 01-6242</strain>
    </source>
</reference>
<gene>
    <name evidence="1" type="ORF">BBW65_05525</name>
</gene>
<organism evidence="1 2">
    <name type="scientific">Helicobacter enhydrae</name>
    <dbReference type="NCBI Taxonomy" id="222136"/>
    <lineage>
        <taxon>Bacteria</taxon>
        <taxon>Pseudomonadati</taxon>
        <taxon>Campylobacterota</taxon>
        <taxon>Epsilonproteobacteria</taxon>
        <taxon>Campylobacterales</taxon>
        <taxon>Helicobacteraceae</taxon>
        <taxon>Helicobacter</taxon>
    </lineage>
</organism>
<protein>
    <submittedName>
        <fullName evidence="1">Uncharacterized protein</fullName>
    </submittedName>
</protein>